<evidence type="ECO:0000313" key="8">
    <source>
        <dbReference type="Proteomes" id="UP000033188"/>
    </source>
</evidence>
<evidence type="ECO:0000256" key="2">
    <source>
        <dbReference type="ARBA" id="ARBA00007336"/>
    </source>
</evidence>
<dbReference type="InterPro" id="IPR008610">
    <property type="entry name" value="Ebp2"/>
</dbReference>
<dbReference type="Proteomes" id="UP000033188">
    <property type="component" value="Chromosome 2"/>
</dbReference>
<evidence type="ECO:0000256" key="1">
    <source>
        <dbReference type="ARBA" id="ARBA00004604"/>
    </source>
</evidence>
<dbReference type="PANTHER" id="PTHR13028:SF0">
    <property type="entry name" value="RRNA-PROCESSING PROTEIN EBP2-RELATED"/>
    <property type="match status" value="1"/>
</dbReference>
<dbReference type="KEGG" id="bbig:BBBOND_0205560"/>
<feature type="compositionally biased region" description="Basic residues" evidence="6">
    <location>
        <begin position="260"/>
        <end position="270"/>
    </location>
</feature>
<dbReference type="Pfam" id="PF05890">
    <property type="entry name" value="Ebp2"/>
    <property type="match status" value="1"/>
</dbReference>
<feature type="region of interest" description="Disordered" evidence="6">
    <location>
        <begin position="226"/>
        <end position="301"/>
    </location>
</feature>
<name>A0A061D497_BABBI</name>
<evidence type="ECO:0000256" key="3">
    <source>
        <dbReference type="ARBA" id="ARBA00022517"/>
    </source>
</evidence>
<evidence type="ECO:0000256" key="5">
    <source>
        <dbReference type="ARBA" id="ARBA00023242"/>
    </source>
</evidence>
<dbReference type="RefSeq" id="XP_012767584.1">
    <property type="nucleotide sequence ID" value="XM_012912130.1"/>
</dbReference>
<evidence type="ECO:0000256" key="6">
    <source>
        <dbReference type="SAM" id="MobiDB-lite"/>
    </source>
</evidence>
<dbReference type="GO" id="GO:0030687">
    <property type="term" value="C:preribosome, large subunit precursor"/>
    <property type="evidence" value="ECO:0007669"/>
    <property type="project" value="TreeGrafter"/>
</dbReference>
<dbReference type="GO" id="GO:0005730">
    <property type="term" value="C:nucleolus"/>
    <property type="evidence" value="ECO:0007669"/>
    <property type="project" value="UniProtKB-SubCell"/>
</dbReference>
<dbReference type="GO" id="GO:0006364">
    <property type="term" value="P:rRNA processing"/>
    <property type="evidence" value="ECO:0007669"/>
    <property type="project" value="TreeGrafter"/>
</dbReference>
<dbReference type="EMBL" id="LK391708">
    <property type="protein sequence ID" value="CDR95398.1"/>
    <property type="molecule type" value="Genomic_DNA"/>
</dbReference>
<dbReference type="OrthoDB" id="443772at2759"/>
<comment type="subcellular location">
    <subcellularLocation>
        <location evidence="1">Nucleus</location>
        <location evidence="1">Nucleolus</location>
    </subcellularLocation>
</comment>
<dbReference type="VEuPathDB" id="PiroplasmaDB:BBBOND_0205560"/>
<comment type="similarity">
    <text evidence="2">Belongs to the EBP2 family.</text>
</comment>
<dbReference type="AlphaFoldDB" id="A0A061D497"/>
<accession>A0A061D497</accession>
<reference evidence="8" key="1">
    <citation type="submission" date="2014-06" db="EMBL/GenBank/DDBJ databases">
        <authorList>
            <person name="Aslett M."/>
            <person name="De Silva N."/>
        </authorList>
    </citation>
    <scope>NUCLEOTIDE SEQUENCE [LARGE SCALE GENOMIC DNA]</scope>
    <source>
        <strain evidence="8">Bond</strain>
    </source>
</reference>
<keyword evidence="8" id="KW-1185">Reference proteome</keyword>
<dbReference type="GeneID" id="24563939"/>
<keyword evidence="3" id="KW-0690">Ribosome biogenesis</keyword>
<sequence>MENDASSANTVFAHDFSASHLDLISQNAVADKGVGICVETRRALYSDDLVDPGEDSSGDDTSNEITHTYKETELLSKIKDISTKSDGKALPWVETLDITSEKKCSDELNRNEILKLEEHFKVIASDCAKRGLQRLAKMGFSFNRPSDFYADMVKTDIQMARVVKKLANRSNIIQEKKRRQSMKVKKVFDKQVKQRQMKNKFVKDVDNLIRNGTNNDSIEKQIDRLIDNHSMDERKSKSAGSAMKSQKHLPQRKEKATNKPTKKTKLRNSKVKRDSGGKSIKGLKGNKGKKGNGRGKAHGRK</sequence>
<protein>
    <submittedName>
        <fullName evidence="7">rRNA PROCESSING PROTEIN EBNA1-BINDING PROTEIN-RELATED,putative</fullName>
    </submittedName>
</protein>
<keyword evidence="4" id="KW-0175">Coiled coil</keyword>
<dbReference type="STRING" id="5866.A0A061D497"/>
<evidence type="ECO:0000256" key="4">
    <source>
        <dbReference type="ARBA" id="ARBA00023054"/>
    </source>
</evidence>
<dbReference type="GO" id="GO:0034399">
    <property type="term" value="C:nuclear periphery"/>
    <property type="evidence" value="ECO:0007669"/>
    <property type="project" value="TreeGrafter"/>
</dbReference>
<evidence type="ECO:0000313" key="7">
    <source>
        <dbReference type="EMBL" id="CDR95398.1"/>
    </source>
</evidence>
<dbReference type="GO" id="GO:0042273">
    <property type="term" value="P:ribosomal large subunit biogenesis"/>
    <property type="evidence" value="ECO:0007669"/>
    <property type="project" value="TreeGrafter"/>
</dbReference>
<feature type="compositionally biased region" description="Basic and acidic residues" evidence="6">
    <location>
        <begin position="226"/>
        <end position="236"/>
    </location>
</feature>
<proteinExistence type="inferred from homology"/>
<keyword evidence="5" id="KW-0539">Nucleus</keyword>
<organism evidence="7 8">
    <name type="scientific">Babesia bigemina</name>
    <dbReference type="NCBI Taxonomy" id="5866"/>
    <lineage>
        <taxon>Eukaryota</taxon>
        <taxon>Sar</taxon>
        <taxon>Alveolata</taxon>
        <taxon>Apicomplexa</taxon>
        <taxon>Aconoidasida</taxon>
        <taxon>Piroplasmida</taxon>
        <taxon>Babesiidae</taxon>
        <taxon>Babesia</taxon>
    </lineage>
</organism>
<dbReference type="PANTHER" id="PTHR13028">
    <property type="entry name" value="RRNA PROCESSING PROTEIN EBNA1-BINDING PROTEIN-RELATED"/>
    <property type="match status" value="1"/>
</dbReference>
<feature type="compositionally biased region" description="Basic residues" evidence="6">
    <location>
        <begin position="284"/>
        <end position="301"/>
    </location>
</feature>
<dbReference type="OMA" id="NEITHTY"/>
<gene>
    <name evidence="7" type="ORF">BBBOND_0205560</name>
</gene>